<evidence type="ECO:0000256" key="8">
    <source>
        <dbReference type="ARBA" id="ARBA00022777"/>
    </source>
</evidence>
<evidence type="ECO:0000256" key="6">
    <source>
        <dbReference type="ARBA" id="ARBA00022723"/>
    </source>
</evidence>
<keyword evidence="7" id="KW-0547">Nucleotide-binding</keyword>
<evidence type="ECO:0000256" key="3">
    <source>
        <dbReference type="ARBA" id="ARBA00008663"/>
    </source>
</evidence>
<sequence>MGKVVIVAMIVHPTPTRVEVSDIAIVVREGSDGIMLSGEVF</sequence>
<name>A0A392PUW3_9FABA</name>
<keyword evidence="5" id="KW-0808">Transferase</keyword>
<evidence type="ECO:0000256" key="9">
    <source>
        <dbReference type="ARBA" id="ARBA00022840"/>
    </source>
</evidence>
<dbReference type="InterPro" id="IPR015813">
    <property type="entry name" value="Pyrv/PenolPyrv_kinase-like_dom"/>
</dbReference>
<evidence type="ECO:0000256" key="5">
    <source>
        <dbReference type="ARBA" id="ARBA00022679"/>
    </source>
</evidence>
<dbReference type="GO" id="GO:0004743">
    <property type="term" value="F:pyruvate kinase activity"/>
    <property type="evidence" value="ECO:0007669"/>
    <property type="project" value="UniProtKB-EC"/>
</dbReference>
<feature type="domain" description="Pyruvate kinase barrel" evidence="13">
    <location>
        <begin position="7"/>
        <end position="39"/>
    </location>
</feature>
<dbReference type="InterPro" id="IPR015793">
    <property type="entry name" value="Pyrv_Knase_brl"/>
</dbReference>
<dbReference type="EMBL" id="LXQA010098402">
    <property type="protein sequence ID" value="MCI15878.1"/>
    <property type="molecule type" value="Genomic_DNA"/>
</dbReference>
<comment type="similarity">
    <text evidence="3">Belongs to the pyruvate kinase family.</text>
</comment>
<evidence type="ECO:0000259" key="13">
    <source>
        <dbReference type="Pfam" id="PF00224"/>
    </source>
</evidence>
<keyword evidence="15" id="KW-1185">Reference proteome</keyword>
<evidence type="ECO:0000313" key="14">
    <source>
        <dbReference type="EMBL" id="MCI15878.1"/>
    </source>
</evidence>
<dbReference type="SUPFAM" id="SSF51621">
    <property type="entry name" value="Phosphoenolpyruvate/pyruvate domain"/>
    <property type="match status" value="1"/>
</dbReference>
<dbReference type="GO" id="GO:0030955">
    <property type="term" value="F:potassium ion binding"/>
    <property type="evidence" value="ECO:0007669"/>
    <property type="project" value="InterPro"/>
</dbReference>
<keyword evidence="10" id="KW-0460">Magnesium</keyword>
<protein>
    <recommendedName>
        <fullName evidence="4">pyruvate kinase</fullName>
        <ecNumber evidence="4">2.7.1.40</ecNumber>
    </recommendedName>
</protein>
<dbReference type="AlphaFoldDB" id="A0A392PUW3"/>
<dbReference type="EC" id="2.7.1.40" evidence="4"/>
<dbReference type="GO" id="GO:0000287">
    <property type="term" value="F:magnesium ion binding"/>
    <property type="evidence" value="ECO:0007669"/>
    <property type="project" value="InterPro"/>
</dbReference>
<keyword evidence="12 14" id="KW-0670">Pyruvate</keyword>
<evidence type="ECO:0000256" key="11">
    <source>
        <dbReference type="ARBA" id="ARBA00023152"/>
    </source>
</evidence>
<evidence type="ECO:0000256" key="1">
    <source>
        <dbReference type="ARBA" id="ARBA00001958"/>
    </source>
</evidence>
<keyword evidence="6" id="KW-0479">Metal-binding</keyword>
<dbReference type="Proteomes" id="UP000265520">
    <property type="component" value="Unassembled WGS sequence"/>
</dbReference>
<organism evidence="14 15">
    <name type="scientific">Trifolium medium</name>
    <dbReference type="NCBI Taxonomy" id="97028"/>
    <lineage>
        <taxon>Eukaryota</taxon>
        <taxon>Viridiplantae</taxon>
        <taxon>Streptophyta</taxon>
        <taxon>Embryophyta</taxon>
        <taxon>Tracheophyta</taxon>
        <taxon>Spermatophyta</taxon>
        <taxon>Magnoliopsida</taxon>
        <taxon>eudicotyledons</taxon>
        <taxon>Gunneridae</taxon>
        <taxon>Pentapetalae</taxon>
        <taxon>rosids</taxon>
        <taxon>fabids</taxon>
        <taxon>Fabales</taxon>
        <taxon>Fabaceae</taxon>
        <taxon>Papilionoideae</taxon>
        <taxon>50 kb inversion clade</taxon>
        <taxon>NPAAA clade</taxon>
        <taxon>Hologalegina</taxon>
        <taxon>IRL clade</taxon>
        <taxon>Trifolieae</taxon>
        <taxon>Trifolium</taxon>
    </lineage>
</organism>
<dbReference type="InterPro" id="IPR001697">
    <property type="entry name" value="Pyr_Knase"/>
</dbReference>
<reference evidence="14 15" key="1">
    <citation type="journal article" date="2018" name="Front. Plant Sci.">
        <title>Red Clover (Trifolium pratense) and Zigzag Clover (T. medium) - A Picture of Genomic Similarities and Differences.</title>
        <authorList>
            <person name="Dluhosova J."/>
            <person name="Istvanek J."/>
            <person name="Nedelnik J."/>
            <person name="Repkova J."/>
        </authorList>
    </citation>
    <scope>NUCLEOTIDE SEQUENCE [LARGE SCALE GENOMIC DNA]</scope>
    <source>
        <strain evidence="15">cv. 10/8</strain>
        <tissue evidence="14">Leaf</tissue>
    </source>
</reference>
<evidence type="ECO:0000256" key="12">
    <source>
        <dbReference type="ARBA" id="ARBA00023317"/>
    </source>
</evidence>
<dbReference type="InterPro" id="IPR040442">
    <property type="entry name" value="Pyrv_kinase-like_dom_sf"/>
</dbReference>
<evidence type="ECO:0000256" key="7">
    <source>
        <dbReference type="ARBA" id="ARBA00022741"/>
    </source>
</evidence>
<dbReference type="Pfam" id="PF00224">
    <property type="entry name" value="PK"/>
    <property type="match status" value="1"/>
</dbReference>
<keyword evidence="8 14" id="KW-0418">Kinase</keyword>
<dbReference type="GO" id="GO:0005524">
    <property type="term" value="F:ATP binding"/>
    <property type="evidence" value="ECO:0007669"/>
    <property type="project" value="UniProtKB-KW"/>
</dbReference>
<comment type="cofactor">
    <cofactor evidence="1">
        <name>K(+)</name>
        <dbReference type="ChEBI" id="CHEBI:29103"/>
    </cofactor>
</comment>
<dbReference type="UniPathway" id="UPA00109">
    <property type="reaction ID" value="UER00188"/>
</dbReference>
<evidence type="ECO:0000256" key="10">
    <source>
        <dbReference type="ARBA" id="ARBA00022842"/>
    </source>
</evidence>
<comment type="pathway">
    <text evidence="2">Carbohydrate degradation; glycolysis; pyruvate from D-glyceraldehyde 3-phosphate: step 5/5.</text>
</comment>
<evidence type="ECO:0000313" key="15">
    <source>
        <dbReference type="Proteomes" id="UP000265520"/>
    </source>
</evidence>
<dbReference type="GO" id="GO:0016301">
    <property type="term" value="F:kinase activity"/>
    <property type="evidence" value="ECO:0007669"/>
    <property type="project" value="UniProtKB-KW"/>
</dbReference>
<evidence type="ECO:0000256" key="4">
    <source>
        <dbReference type="ARBA" id="ARBA00012142"/>
    </source>
</evidence>
<keyword evidence="9" id="KW-0067">ATP-binding</keyword>
<evidence type="ECO:0000256" key="2">
    <source>
        <dbReference type="ARBA" id="ARBA00004997"/>
    </source>
</evidence>
<comment type="caution">
    <text evidence="14">The sequence shown here is derived from an EMBL/GenBank/DDBJ whole genome shotgun (WGS) entry which is preliminary data.</text>
</comment>
<proteinExistence type="inferred from homology"/>
<keyword evidence="11" id="KW-0324">Glycolysis</keyword>
<accession>A0A392PUW3</accession>
<dbReference type="Gene3D" id="3.20.20.60">
    <property type="entry name" value="Phosphoenolpyruvate-binding domains"/>
    <property type="match status" value="1"/>
</dbReference>
<dbReference type="PANTHER" id="PTHR11817">
    <property type="entry name" value="PYRUVATE KINASE"/>
    <property type="match status" value="1"/>
</dbReference>